<keyword evidence="3" id="KW-0813">Transport</keyword>
<keyword evidence="5 8" id="KW-0812">Transmembrane</keyword>
<comment type="similarity">
    <text evidence="2">Belongs to the major facilitator superfamily. Bcr/CmlA family.</text>
</comment>
<evidence type="ECO:0000256" key="1">
    <source>
        <dbReference type="ARBA" id="ARBA00004651"/>
    </source>
</evidence>
<evidence type="ECO:0000313" key="11">
    <source>
        <dbReference type="Proteomes" id="UP001164390"/>
    </source>
</evidence>
<evidence type="ECO:0000256" key="3">
    <source>
        <dbReference type="ARBA" id="ARBA00022448"/>
    </source>
</evidence>
<feature type="transmembrane region" description="Helical" evidence="8">
    <location>
        <begin position="303"/>
        <end position="323"/>
    </location>
</feature>
<protein>
    <submittedName>
        <fullName evidence="10">Multidrug effflux MFS transporter</fullName>
    </submittedName>
</protein>
<feature type="transmembrane region" description="Helical" evidence="8">
    <location>
        <begin position="129"/>
        <end position="149"/>
    </location>
</feature>
<dbReference type="InterPro" id="IPR020846">
    <property type="entry name" value="MFS_dom"/>
</dbReference>
<feature type="transmembrane region" description="Helical" evidence="8">
    <location>
        <begin position="68"/>
        <end position="88"/>
    </location>
</feature>
<dbReference type="KEGG" id="sgrg:L0C25_06310"/>
<evidence type="ECO:0000313" key="10">
    <source>
        <dbReference type="EMBL" id="UYM06680.1"/>
    </source>
</evidence>
<accession>A0AA46TKB8</accession>
<sequence>MRVDPTEQPILPPSAVAAPPAPIAPTGRAYVQLVIVLGALIGLGPLTIDMYLPALPALQDDLGVTESATQLTLTGMLAGLAVGQLIIGPISDSVGRRRPLLIGISVHVLASVLCLLAPGIVTLTAARVIQGFAGAALGVSAMATVRDLFSGVAAARVLSRLMLVMGAAPVLAPTLGGLVLEWTNWRGIFAVLGAAGVVLVTVAFFGLKETLPVSRRRSLRLRSTLRTYGTLLRDVPFVALILVAGTMMSAMFAYVSGSSFVLQDVYGLSERAFAIVFGVNALGIIVFTQLNPVLLKRYAPQQILGVATVLAAASAAVLVTAAITEVGGLATILPPLAMIIASCGLALPNTPALALSRHGEAAGTAAAMLGCVQFGIGAVVAPLVGAFANGTAVPMAMVMLVVTSTAAVIVHTVVRRAYA</sequence>
<dbReference type="GO" id="GO:0042910">
    <property type="term" value="F:xenobiotic transmembrane transporter activity"/>
    <property type="evidence" value="ECO:0007669"/>
    <property type="project" value="InterPro"/>
</dbReference>
<dbReference type="PROSITE" id="PS00216">
    <property type="entry name" value="SUGAR_TRANSPORT_1"/>
    <property type="match status" value="1"/>
</dbReference>
<feature type="transmembrane region" description="Helical" evidence="8">
    <location>
        <begin position="361"/>
        <end position="387"/>
    </location>
</feature>
<feature type="transmembrane region" description="Helical" evidence="8">
    <location>
        <begin position="228"/>
        <end position="252"/>
    </location>
</feature>
<dbReference type="InterPro" id="IPR004812">
    <property type="entry name" value="Efflux_drug-R_Bcr/CmlA"/>
</dbReference>
<evidence type="ECO:0000256" key="6">
    <source>
        <dbReference type="ARBA" id="ARBA00022989"/>
    </source>
</evidence>
<dbReference type="PRINTS" id="PR00173">
    <property type="entry name" value="EDTRNSPORT"/>
</dbReference>
<dbReference type="Pfam" id="PF07690">
    <property type="entry name" value="MFS_1"/>
    <property type="match status" value="1"/>
</dbReference>
<dbReference type="AlphaFoldDB" id="A0AA46TKB8"/>
<dbReference type="InterPro" id="IPR011701">
    <property type="entry name" value="MFS"/>
</dbReference>
<dbReference type="NCBIfam" id="TIGR00710">
    <property type="entry name" value="efflux_Bcr_CflA"/>
    <property type="match status" value="1"/>
</dbReference>
<proteinExistence type="inferred from homology"/>
<evidence type="ECO:0000256" key="7">
    <source>
        <dbReference type="ARBA" id="ARBA00023136"/>
    </source>
</evidence>
<feature type="transmembrane region" description="Helical" evidence="8">
    <location>
        <begin position="100"/>
        <end position="123"/>
    </location>
</feature>
<reference evidence="10" key="1">
    <citation type="submission" date="2022-01" db="EMBL/GenBank/DDBJ databases">
        <title>Nocardioidaceae gen. sp. A5X3R13.</title>
        <authorList>
            <person name="Lopez Marin M.A."/>
            <person name="Uhlik O."/>
        </authorList>
    </citation>
    <scope>NUCLEOTIDE SEQUENCE</scope>
    <source>
        <strain evidence="10">A5X3R13</strain>
    </source>
</reference>
<keyword evidence="7 8" id="KW-0472">Membrane</keyword>
<evidence type="ECO:0000256" key="8">
    <source>
        <dbReference type="SAM" id="Phobius"/>
    </source>
</evidence>
<comment type="subcellular location">
    <subcellularLocation>
        <location evidence="1">Cell membrane</location>
        <topology evidence="1">Multi-pass membrane protein</topology>
    </subcellularLocation>
</comment>
<dbReference type="PANTHER" id="PTHR23502:SF132">
    <property type="entry name" value="POLYAMINE TRANSPORTER 2-RELATED"/>
    <property type="match status" value="1"/>
</dbReference>
<feature type="domain" description="Major facilitator superfamily (MFS) profile" evidence="9">
    <location>
        <begin position="31"/>
        <end position="418"/>
    </location>
</feature>
<feature type="transmembrane region" description="Helical" evidence="8">
    <location>
        <begin position="161"/>
        <end position="182"/>
    </location>
</feature>
<dbReference type="Gene3D" id="1.20.1720.10">
    <property type="entry name" value="Multidrug resistance protein D"/>
    <property type="match status" value="1"/>
</dbReference>
<organism evidence="10 11">
    <name type="scientific">Solicola gregarius</name>
    <dbReference type="NCBI Taxonomy" id="2908642"/>
    <lineage>
        <taxon>Bacteria</taxon>
        <taxon>Bacillati</taxon>
        <taxon>Actinomycetota</taxon>
        <taxon>Actinomycetes</taxon>
        <taxon>Propionibacteriales</taxon>
        <taxon>Nocardioidaceae</taxon>
        <taxon>Solicola</taxon>
    </lineage>
</organism>
<dbReference type="SUPFAM" id="SSF103473">
    <property type="entry name" value="MFS general substrate transporter"/>
    <property type="match status" value="1"/>
</dbReference>
<dbReference type="CDD" id="cd17320">
    <property type="entry name" value="MFS_MdfA_MDR_like"/>
    <property type="match status" value="1"/>
</dbReference>
<keyword evidence="6 8" id="KW-1133">Transmembrane helix</keyword>
<dbReference type="EMBL" id="CP094970">
    <property type="protein sequence ID" value="UYM06680.1"/>
    <property type="molecule type" value="Genomic_DNA"/>
</dbReference>
<feature type="transmembrane region" description="Helical" evidence="8">
    <location>
        <begin position="393"/>
        <end position="414"/>
    </location>
</feature>
<dbReference type="PROSITE" id="PS50850">
    <property type="entry name" value="MFS"/>
    <property type="match status" value="1"/>
</dbReference>
<feature type="transmembrane region" description="Helical" evidence="8">
    <location>
        <begin position="29"/>
        <end position="48"/>
    </location>
</feature>
<keyword evidence="11" id="KW-1185">Reference proteome</keyword>
<evidence type="ECO:0000256" key="5">
    <source>
        <dbReference type="ARBA" id="ARBA00022692"/>
    </source>
</evidence>
<dbReference type="FunFam" id="1.20.1720.10:FF:000005">
    <property type="entry name" value="Bcr/CflA family efflux transporter"/>
    <property type="match status" value="1"/>
</dbReference>
<dbReference type="RefSeq" id="WP_271635591.1">
    <property type="nucleotide sequence ID" value="NZ_CP094970.1"/>
</dbReference>
<dbReference type="GO" id="GO:1990961">
    <property type="term" value="P:xenobiotic detoxification by transmembrane export across the plasma membrane"/>
    <property type="evidence" value="ECO:0007669"/>
    <property type="project" value="InterPro"/>
</dbReference>
<gene>
    <name evidence="10" type="ORF">L0C25_06310</name>
</gene>
<dbReference type="InterPro" id="IPR005829">
    <property type="entry name" value="Sugar_transporter_CS"/>
</dbReference>
<feature type="transmembrane region" description="Helical" evidence="8">
    <location>
        <begin position="329"/>
        <end position="349"/>
    </location>
</feature>
<dbReference type="InterPro" id="IPR036259">
    <property type="entry name" value="MFS_trans_sf"/>
</dbReference>
<evidence type="ECO:0000259" key="9">
    <source>
        <dbReference type="PROSITE" id="PS50850"/>
    </source>
</evidence>
<dbReference type="Proteomes" id="UP001164390">
    <property type="component" value="Chromosome"/>
</dbReference>
<dbReference type="PANTHER" id="PTHR23502">
    <property type="entry name" value="MAJOR FACILITATOR SUPERFAMILY"/>
    <property type="match status" value="1"/>
</dbReference>
<feature type="transmembrane region" description="Helical" evidence="8">
    <location>
        <begin position="188"/>
        <end position="207"/>
    </location>
</feature>
<keyword evidence="4" id="KW-1003">Cell membrane</keyword>
<name>A0AA46TKB8_9ACTN</name>
<feature type="transmembrane region" description="Helical" evidence="8">
    <location>
        <begin position="272"/>
        <end position="291"/>
    </location>
</feature>
<evidence type="ECO:0000256" key="4">
    <source>
        <dbReference type="ARBA" id="ARBA00022475"/>
    </source>
</evidence>
<dbReference type="GO" id="GO:0005886">
    <property type="term" value="C:plasma membrane"/>
    <property type="evidence" value="ECO:0007669"/>
    <property type="project" value="UniProtKB-SubCell"/>
</dbReference>
<evidence type="ECO:0000256" key="2">
    <source>
        <dbReference type="ARBA" id="ARBA00006236"/>
    </source>
</evidence>